<comment type="caution">
    <text evidence="2">The sequence shown here is derived from an EMBL/GenBank/DDBJ whole genome shotgun (WGS) entry which is preliminary data.</text>
</comment>
<dbReference type="AlphaFoldDB" id="A0A918FQM6"/>
<name>A0A918FQM6_9ACTN</name>
<feature type="compositionally biased region" description="Basic residues" evidence="1">
    <location>
        <begin position="101"/>
        <end position="111"/>
    </location>
</feature>
<reference evidence="2" key="1">
    <citation type="journal article" date="2014" name="Int. J. Syst. Evol. Microbiol.">
        <title>Complete genome sequence of Corynebacterium casei LMG S-19264T (=DSM 44701T), isolated from a smear-ripened cheese.</title>
        <authorList>
            <consortium name="US DOE Joint Genome Institute (JGI-PGF)"/>
            <person name="Walter F."/>
            <person name="Albersmeier A."/>
            <person name="Kalinowski J."/>
            <person name="Ruckert C."/>
        </authorList>
    </citation>
    <scope>NUCLEOTIDE SEQUENCE</scope>
    <source>
        <strain evidence="2">JCM 4386</strain>
    </source>
</reference>
<gene>
    <name evidence="2" type="ORF">GCM10010269_05030</name>
</gene>
<keyword evidence="3" id="KW-1185">Reference proteome</keyword>
<organism evidence="2 3">
    <name type="scientific">Streptomyces humidus</name>
    <dbReference type="NCBI Taxonomy" id="52259"/>
    <lineage>
        <taxon>Bacteria</taxon>
        <taxon>Bacillati</taxon>
        <taxon>Actinomycetota</taxon>
        <taxon>Actinomycetes</taxon>
        <taxon>Kitasatosporales</taxon>
        <taxon>Streptomycetaceae</taxon>
        <taxon>Streptomyces</taxon>
    </lineage>
</organism>
<evidence type="ECO:0000256" key="1">
    <source>
        <dbReference type="SAM" id="MobiDB-lite"/>
    </source>
</evidence>
<dbReference type="Proteomes" id="UP000606194">
    <property type="component" value="Unassembled WGS sequence"/>
</dbReference>
<accession>A0A918FQM6</accession>
<reference evidence="2" key="2">
    <citation type="submission" date="2020-09" db="EMBL/GenBank/DDBJ databases">
        <authorList>
            <person name="Sun Q."/>
            <person name="Ohkuma M."/>
        </authorList>
    </citation>
    <scope>NUCLEOTIDE SEQUENCE</scope>
    <source>
        <strain evidence="2">JCM 4386</strain>
    </source>
</reference>
<dbReference type="EMBL" id="BMTL01000002">
    <property type="protein sequence ID" value="GGR69265.1"/>
    <property type="molecule type" value="Genomic_DNA"/>
</dbReference>
<evidence type="ECO:0000313" key="2">
    <source>
        <dbReference type="EMBL" id="GGR69265.1"/>
    </source>
</evidence>
<protein>
    <submittedName>
        <fullName evidence="2">Uncharacterized protein</fullName>
    </submittedName>
</protein>
<evidence type="ECO:0000313" key="3">
    <source>
        <dbReference type="Proteomes" id="UP000606194"/>
    </source>
</evidence>
<dbReference type="Gene3D" id="3.40.30.120">
    <property type="match status" value="1"/>
</dbReference>
<sequence length="127" mass="14159">MLTVHPGATALRRLLSTLMDFEEVNRFMTGMITAVGVRYDFGEGHELLGRRLRDVELRQGRRLYELMHAGHGLLLDRTGELSVQGWAGRGTLGAGLGGPGRSRRRRQRGTGRTRGPVAARRPRRTGR</sequence>
<feature type="compositionally biased region" description="Gly residues" evidence="1">
    <location>
        <begin position="90"/>
        <end position="100"/>
    </location>
</feature>
<proteinExistence type="predicted"/>
<feature type="region of interest" description="Disordered" evidence="1">
    <location>
        <begin position="90"/>
        <end position="127"/>
    </location>
</feature>